<dbReference type="AlphaFoldDB" id="A0A3S5YBA5"/>
<keyword evidence="2" id="KW-0378">Hydrolase</keyword>
<evidence type="ECO:0000259" key="1">
    <source>
        <dbReference type="Pfam" id="PF00561"/>
    </source>
</evidence>
<dbReference type="PIRSF" id="PIRSF037442">
    <property type="entry name" value="UCP037442_abhydr"/>
    <property type="match status" value="1"/>
</dbReference>
<evidence type="ECO:0000313" key="3">
    <source>
        <dbReference type="Proteomes" id="UP000006892"/>
    </source>
</evidence>
<dbReference type="KEGG" id="req:REQ_38590"/>
<sequence>MVETVPIQMPDGTTTPVRLFPGPEGAPVVVIVPGLGIPGAFYDRFANSIVDHGFCAATCELRGQGDSRPRPSASSAFGYQELVSVDLPAMFEVVRERFDASTPFLLGHSMGGQLGVMYAARIRGRLGGLILVASGSPYYRGFPGTRSPGVLLGSAAMSITASVAGFWPGDRLDVGGFGRQSRVLISDWSRFARSGRIEPAGADIDYEERIGRLKLPVLSISIEGDDLAPRSASVNLLDKLSGSDVTTWHQPEPLGHNGWISTPDTTVDRIADWIRDLG</sequence>
<dbReference type="EMBL" id="FN563149">
    <property type="protein sequence ID" value="CBH49845.1"/>
    <property type="molecule type" value="Genomic_DNA"/>
</dbReference>
<dbReference type="InterPro" id="IPR000073">
    <property type="entry name" value="AB_hydrolase_1"/>
</dbReference>
<protein>
    <submittedName>
        <fullName evidence="2">Alpha/beta hydrolase</fullName>
    </submittedName>
</protein>
<organism evidence="2">
    <name type="scientific">Rhodococcus hoagii (strain 103S)</name>
    <name type="common">Rhodococcus equi</name>
    <dbReference type="NCBI Taxonomy" id="685727"/>
    <lineage>
        <taxon>Bacteria</taxon>
        <taxon>Bacillati</taxon>
        <taxon>Actinomycetota</taxon>
        <taxon>Actinomycetes</taxon>
        <taxon>Mycobacteriales</taxon>
        <taxon>Nocardiaceae</taxon>
        <taxon>Prescottella</taxon>
    </lineage>
</organism>
<dbReference type="Gene3D" id="3.40.50.1820">
    <property type="entry name" value="alpha/beta hydrolase"/>
    <property type="match status" value="1"/>
</dbReference>
<feature type="domain" description="AB hydrolase-1" evidence="1">
    <location>
        <begin position="27"/>
        <end position="174"/>
    </location>
</feature>
<reference evidence="2" key="1">
    <citation type="journal article" date="2010" name="PLoS Genet.">
        <title>The genome of a pathogenic rhodococcus: cooptive virulence underpinned by key gene acquisitions.</title>
        <authorList>
            <person name="Letek M."/>
            <person name="Gonzalez P."/>
            <person name="Macarthur I."/>
            <person name="Rodriguez H."/>
            <person name="Freeman T.C."/>
            <person name="Valero-Rello A."/>
            <person name="Blanco M."/>
            <person name="Buckley T."/>
            <person name="Cherevach I."/>
            <person name="Fahey R."/>
            <person name="Hapeshi A."/>
            <person name="Holdstock J."/>
            <person name="Leadon D."/>
            <person name="Navas J."/>
            <person name="Ocampo A."/>
            <person name="Quail M.A."/>
            <person name="Sanders M."/>
            <person name="Scortti M.M."/>
            <person name="Prescott J.F."/>
            <person name="Fogarty U."/>
            <person name="Meijer W.G."/>
            <person name="Parkhill J."/>
            <person name="Bentley S.D."/>
            <person name="Vazquez-Boland J.A."/>
        </authorList>
    </citation>
    <scope>NUCLEOTIDE SEQUENCE [LARGE SCALE GENOMIC DNA]</scope>
    <source>
        <strain evidence="2 3">103S</strain>
    </source>
</reference>
<dbReference type="Pfam" id="PF00561">
    <property type="entry name" value="Abhydrolase_1"/>
    <property type="match status" value="1"/>
</dbReference>
<gene>
    <name evidence="2" type="ordered locus">REQ_38590</name>
</gene>
<evidence type="ECO:0000313" key="2">
    <source>
        <dbReference type="EMBL" id="CBH49845.1"/>
    </source>
</evidence>
<proteinExistence type="predicted"/>
<dbReference type="SUPFAM" id="SSF53474">
    <property type="entry name" value="alpha/beta-Hydrolases"/>
    <property type="match status" value="1"/>
</dbReference>
<dbReference type="GO" id="GO:0016787">
    <property type="term" value="F:hydrolase activity"/>
    <property type="evidence" value="ECO:0007669"/>
    <property type="project" value="UniProtKB-KW"/>
</dbReference>
<dbReference type="InterPro" id="IPR017208">
    <property type="entry name" value="UCP037442_abhydr"/>
</dbReference>
<dbReference type="Proteomes" id="UP001154400">
    <property type="component" value="Chromosome"/>
</dbReference>
<accession>A0A3S5YBA5</accession>
<name>A0A3S5YBA5_RHOH1</name>
<dbReference type="InterPro" id="IPR029058">
    <property type="entry name" value="AB_hydrolase_fold"/>
</dbReference>